<dbReference type="GO" id="GO:0003676">
    <property type="term" value="F:nucleic acid binding"/>
    <property type="evidence" value="ECO:0007669"/>
    <property type="project" value="InterPro"/>
</dbReference>
<dbReference type="GO" id="GO:0008270">
    <property type="term" value="F:zinc ion binding"/>
    <property type="evidence" value="ECO:0007669"/>
    <property type="project" value="InterPro"/>
</dbReference>
<feature type="domain" description="CCHC-type" evidence="1">
    <location>
        <begin position="1"/>
        <end position="17"/>
    </location>
</feature>
<protein>
    <recommendedName>
        <fullName evidence="1">CCHC-type domain-containing protein</fullName>
    </recommendedName>
</protein>
<dbReference type="SMART" id="SM00343">
    <property type="entry name" value="ZnF_C2HC"/>
    <property type="match status" value="2"/>
</dbReference>
<evidence type="ECO:0000313" key="2">
    <source>
        <dbReference type="EMBL" id="GBL95810.1"/>
    </source>
</evidence>
<reference evidence="2 3" key="1">
    <citation type="journal article" date="2019" name="Sci. Rep.">
        <title>Orb-weaving spider Araneus ventricosus genome elucidates the spidroin gene catalogue.</title>
        <authorList>
            <person name="Kono N."/>
            <person name="Nakamura H."/>
            <person name="Ohtoshi R."/>
            <person name="Moran D.A.P."/>
            <person name="Shinohara A."/>
            <person name="Yoshida Y."/>
            <person name="Fujiwara M."/>
            <person name="Mori M."/>
            <person name="Tomita M."/>
            <person name="Arakawa K."/>
        </authorList>
    </citation>
    <scope>NUCLEOTIDE SEQUENCE [LARGE SCALE GENOMIC DNA]</scope>
</reference>
<dbReference type="OrthoDB" id="6436624at2759"/>
<evidence type="ECO:0000313" key="3">
    <source>
        <dbReference type="Proteomes" id="UP000499080"/>
    </source>
</evidence>
<accession>A0A4Y2BUE0</accession>
<dbReference type="EMBL" id="BGPR01000114">
    <property type="protein sequence ID" value="GBL95810.1"/>
    <property type="molecule type" value="Genomic_DNA"/>
</dbReference>
<proteinExistence type="predicted"/>
<dbReference type="AlphaFoldDB" id="A0A4Y2BUE0"/>
<gene>
    <name evidence="2" type="ORF">AVEN_731_1</name>
</gene>
<name>A0A4Y2BUE0_ARAVE</name>
<keyword evidence="3" id="KW-1185">Reference proteome</keyword>
<sequence length="153" mass="17928">MCFKCSDFYHSARNCHRKPRCIKCNEEHETRNCRIKTKIEKPTCINCKQTGHLASWQGCPNYPNINTKKAPTYAPKLKLNLNRNEKPTEIPQNTPSKQVITDEFSDFERNFNALQIINNTFKRFHNLIQISEQIKATKNDLEIFNLLSKITKI</sequence>
<dbReference type="Proteomes" id="UP000499080">
    <property type="component" value="Unassembled WGS sequence"/>
</dbReference>
<organism evidence="2 3">
    <name type="scientific">Araneus ventricosus</name>
    <name type="common">Orbweaver spider</name>
    <name type="synonym">Epeira ventricosa</name>
    <dbReference type="NCBI Taxonomy" id="182803"/>
    <lineage>
        <taxon>Eukaryota</taxon>
        <taxon>Metazoa</taxon>
        <taxon>Ecdysozoa</taxon>
        <taxon>Arthropoda</taxon>
        <taxon>Chelicerata</taxon>
        <taxon>Arachnida</taxon>
        <taxon>Araneae</taxon>
        <taxon>Araneomorphae</taxon>
        <taxon>Entelegynae</taxon>
        <taxon>Araneoidea</taxon>
        <taxon>Araneidae</taxon>
        <taxon>Araneus</taxon>
    </lineage>
</organism>
<comment type="caution">
    <text evidence="2">The sequence shown here is derived from an EMBL/GenBank/DDBJ whole genome shotgun (WGS) entry which is preliminary data.</text>
</comment>
<feature type="domain" description="CCHC-type" evidence="1">
    <location>
        <begin position="43"/>
        <end position="61"/>
    </location>
</feature>
<dbReference type="InterPro" id="IPR001878">
    <property type="entry name" value="Znf_CCHC"/>
</dbReference>
<evidence type="ECO:0000259" key="1">
    <source>
        <dbReference type="SMART" id="SM00343"/>
    </source>
</evidence>